<reference evidence="3" key="1">
    <citation type="journal article" date="2020" name="bioRxiv">
        <title>Comparative genomics of Chlamydomonas.</title>
        <authorList>
            <person name="Craig R.J."/>
            <person name="Hasan A.R."/>
            <person name="Ness R.W."/>
            <person name="Keightley P.D."/>
        </authorList>
    </citation>
    <scope>NUCLEOTIDE SEQUENCE</scope>
    <source>
        <strain evidence="3">CCAP 11/173</strain>
    </source>
</reference>
<keyword evidence="2" id="KW-0812">Transmembrane</keyword>
<dbReference type="PANTHER" id="PTHR20961:SF38">
    <property type="entry name" value="PROTEIN O-LINKED-MANNOSE BETA-1,4-N-ACETYLGLUCOSAMINYLTRANSFERASE 2"/>
    <property type="match status" value="1"/>
</dbReference>
<protein>
    <submittedName>
        <fullName evidence="3">Uncharacterized protein</fullName>
    </submittedName>
</protein>
<dbReference type="EMBL" id="JAEHOD010000022">
    <property type="protein sequence ID" value="KAG2447351.1"/>
    <property type="molecule type" value="Genomic_DNA"/>
</dbReference>
<dbReference type="PANTHER" id="PTHR20961">
    <property type="entry name" value="GLYCOSYLTRANSFERASE"/>
    <property type="match status" value="1"/>
</dbReference>
<feature type="region of interest" description="Disordered" evidence="1">
    <location>
        <begin position="1"/>
        <end position="31"/>
    </location>
</feature>
<feature type="transmembrane region" description="Helical" evidence="2">
    <location>
        <begin position="47"/>
        <end position="69"/>
    </location>
</feature>
<evidence type="ECO:0000313" key="3">
    <source>
        <dbReference type="EMBL" id="KAG2447351.1"/>
    </source>
</evidence>
<dbReference type="AlphaFoldDB" id="A0A836B4D0"/>
<feature type="region of interest" description="Disordered" evidence="1">
    <location>
        <begin position="327"/>
        <end position="349"/>
    </location>
</feature>
<name>A0A836B4D0_9CHLO</name>
<comment type="caution">
    <text evidence="3">The sequence shown here is derived from an EMBL/GenBank/DDBJ whole genome shotgun (WGS) entry which is preliminary data.</text>
</comment>
<keyword evidence="2" id="KW-0472">Membrane</keyword>
<sequence length="869" mass="89340">MVQQLSPTVSPAKARVAGRDGGRDPSSPGATRRKAVLLDSLRKESGWPIANILLILILIGSAAVMVLYLGSRTGSRLGALKTYWLPGSGVISGLAPCTTLECARARAADDGALAIAAAEEAAAEAGEALVVPVTGTVAAAAAAAAAVASGGSGSGGVGSSGSMAAGAAGAPAGVVESTGTAAGATSTGGGGGGASTGKSSTVTSSLQGALSGLTGFLGLDKTKGAAGAGSAANGSAAATTAPGVLSVLDVLPLTAEDALKFDFDFWLAEGGKIAGAAASTACAEGYGLPLIERWRKSRTELCQPGWAGRRRTLQQRSSRALLRDMPADGGAAAAGGNGTAASKPPPARSRIDVFPFKDKRATNMFAAAENTVVDASAFLGGTPGEMPAAPRGSYSAACTLVPERLQSLQSQAFTEVENVKRWLVDALQADEYAKVAKACVPPVDSGAAAAGGGAARKSGPVLHPVLLLTRWDTTNAFHSLEEVVTAFISLAVLNDERLVDQGLQVAIADGKPDGYYLDVWASLSRPYPLRILSRNPWAPGTCLSRALHNTFAGTSLLTSMGADMSTTCRSPVVAGAALWLRHMLAPAIQPPARSGFKVPLQNKGVVRKTIVWVSRRNFEAQKRDSFTSWQQTRMFQNEGELVLQLQREVWRWNDENCMRSGLARSFPDSNGGRRLLLSDRLQQRRAAQLRRLLAQLDGRDDDTAGTSSSSPADEASALDALLEQDSAASASSNSFSAIAAAAATGAGSRRRSLQGGSGGGGKCRQSSVFFDLRVLELSDLAFYPDQLQVLGNAAVVAGGHGAGLANMMWMPPGKGGVLELHHNSGGNQHYHNLAYMLGHRYAAVESGGESVDTQAAARGLRGLMDALGL</sequence>
<evidence type="ECO:0000256" key="2">
    <source>
        <dbReference type="SAM" id="Phobius"/>
    </source>
</evidence>
<proteinExistence type="predicted"/>
<feature type="compositionally biased region" description="Gly residues" evidence="1">
    <location>
        <begin position="186"/>
        <end position="195"/>
    </location>
</feature>
<accession>A0A836B4D0</accession>
<dbReference type="GO" id="GO:0016757">
    <property type="term" value="F:glycosyltransferase activity"/>
    <property type="evidence" value="ECO:0007669"/>
    <property type="project" value="InterPro"/>
</dbReference>
<evidence type="ECO:0000313" key="4">
    <source>
        <dbReference type="Proteomes" id="UP000613740"/>
    </source>
</evidence>
<feature type="region of interest" description="Disordered" evidence="1">
    <location>
        <begin position="179"/>
        <end position="199"/>
    </location>
</feature>
<evidence type="ECO:0000256" key="1">
    <source>
        <dbReference type="SAM" id="MobiDB-lite"/>
    </source>
</evidence>
<dbReference type="InterPro" id="IPR007657">
    <property type="entry name" value="Glycosyltransferase_61"/>
</dbReference>
<dbReference type="OrthoDB" id="546212at2759"/>
<gene>
    <name evidence="3" type="ORF">HYH02_007680</name>
</gene>
<keyword evidence="4" id="KW-1185">Reference proteome</keyword>
<organism evidence="3 4">
    <name type="scientific">Chlamydomonas schloesseri</name>
    <dbReference type="NCBI Taxonomy" id="2026947"/>
    <lineage>
        <taxon>Eukaryota</taxon>
        <taxon>Viridiplantae</taxon>
        <taxon>Chlorophyta</taxon>
        <taxon>core chlorophytes</taxon>
        <taxon>Chlorophyceae</taxon>
        <taxon>CS clade</taxon>
        <taxon>Chlamydomonadales</taxon>
        <taxon>Chlamydomonadaceae</taxon>
        <taxon>Chlamydomonas</taxon>
    </lineage>
</organism>
<dbReference type="Proteomes" id="UP000613740">
    <property type="component" value="Unassembled WGS sequence"/>
</dbReference>
<keyword evidence="2" id="KW-1133">Transmembrane helix</keyword>